<dbReference type="Gene3D" id="3.20.20.330">
    <property type="entry name" value="Homocysteine-binding-like domain"/>
    <property type="match status" value="1"/>
</dbReference>
<proteinExistence type="predicted"/>
<dbReference type="PROSITE" id="PS50970">
    <property type="entry name" value="HCY"/>
    <property type="match status" value="1"/>
</dbReference>
<sequence length="321" mass="35523">MTSERAVFPRQEGLLYLAEGGTETEIMYRHGHELREFAMFELMNKPAAVADMTDMYRRYLDMAAKHGFAALLAGFDYRASPDWGDKLGYSAEGLREMQHKCIDFLRDVARPYAGQLPRVAVAGCVGPRGDAYALNRDITADEAKAYHATQMQTLKECGVDLVWAATINNVPEAVGISRAAASAGLPVNVSFTLDSRHRLRSGPTLKEAIEATDAQAGPARPDSFGINCSHPVEFEPALEPGEWTRRIRSLRPNAAKMDKVSLCKLGHIEEGDPEELGLMMGDLARRYPDIDIWGGCCGTWDKHFDRIAYHVGQARCETMPT</sequence>
<protein>
    <submittedName>
        <fullName evidence="5">Homocysteine S-methyltransferase</fullName>
    </submittedName>
</protein>
<evidence type="ECO:0000256" key="3">
    <source>
        <dbReference type="PROSITE-ProRule" id="PRU00333"/>
    </source>
</evidence>
<comment type="cofactor">
    <cofactor evidence="3">
        <name>Zn(2+)</name>
        <dbReference type="ChEBI" id="CHEBI:29105"/>
    </cofactor>
</comment>
<feature type="binding site" evidence="3">
    <location>
        <position position="228"/>
    </location>
    <ligand>
        <name>Zn(2+)</name>
        <dbReference type="ChEBI" id="CHEBI:29105"/>
    </ligand>
</feature>
<evidence type="ECO:0000256" key="1">
    <source>
        <dbReference type="ARBA" id="ARBA00022603"/>
    </source>
</evidence>
<evidence type="ECO:0000259" key="4">
    <source>
        <dbReference type="PROSITE" id="PS50970"/>
    </source>
</evidence>
<comment type="caution">
    <text evidence="5">The sequence shown here is derived from an EMBL/GenBank/DDBJ whole genome shotgun (WGS) entry which is preliminary data.</text>
</comment>
<keyword evidence="3" id="KW-0479">Metal-binding</keyword>
<feature type="domain" description="Hcy-binding" evidence="4">
    <location>
        <begin position="4"/>
        <end position="311"/>
    </location>
</feature>
<dbReference type="EMBL" id="JBEHHI010000001">
    <property type="protein sequence ID" value="MEX5728099.1"/>
    <property type="molecule type" value="Genomic_DNA"/>
</dbReference>
<organism evidence="5 6">
    <name type="scientific">Rhodovulum iodosum</name>
    <dbReference type="NCBI Taxonomy" id="68291"/>
    <lineage>
        <taxon>Bacteria</taxon>
        <taxon>Pseudomonadati</taxon>
        <taxon>Pseudomonadota</taxon>
        <taxon>Alphaproteobacteria</taxon>
        <taxon>Rhodobacterales</taxon>
        <taxon>Paracoccaceae</taxon>
        <taxon>Rhodovulum</taxon>
    </lineage>
</organism>
<gene>
    <name evidence="5" type="ORF">Ga0609869_001452</name>
</gene>
<dbReference type="InterPro" id="IPR003726">
    <property type="entry name" value="HCY_dom"/>
</dbReference>
<name>A0ABV3XRZ4_9RHOB</name>
<evidence type="ECO:0000313" key="6">
    <source>
        <dbReference type="Proteomes" id="UP001560019"/>
    </source>
</evidence>
<feature type="binding site" evidence="3">
    <location>
        <position position="297"/>
    </location>
    <ligand>
        <name>Zn(2+)</name>
        <dbReference type="ChEBI" id="CHEBI:29105"/>
    </ligand>
</feature>
<dbReference type="Proteomes" id="UP001560019">
    <property type="component" value="Unassembled WGS sequence"/>
</dbReference>
<dbReference type="SUPFAM" id="SSF82282">
    <property type="entry name" value="Homocysteine S-methyltransferase"/>
    <property type="match status" value="1"/>
</dbReference>
<dbReference type="InterPro" id="IPR036589">
    <property type="entry name" value="HCY_dom_sf"/>
</dbReference>
<keyword evidence="2 3" id="KW-0808">Transferase</keyword>
<accession>A0ABV3XRZ4</accession>
<keyword evidence="1 3" id="KW-0489">Methyltransferase</keyword>
<evidence type="ECO:0000256" key="2">
    <source>
        <dbReference type="ARBA" id="ARBA00022679"/>
    </source>
</evidence>
<keyword evidence="3" id="KW-0862">Zinc</keyword>
<dbReference type="PANTHER" id="PTHR11103:SF18">
    <property type="entry name" value="SLR1189 PROTEIN"/>
    <property type="match status" value="1"/>
</dbReference>
<evidence type="ECO:0000313" key="5">
    <source>
        <dbReference type="EMBL" id="MEX5728099.1"/>
    </source>
</evidence>
<dbReference type="PANTHER" id="PTHR11103">
    <property type="entry name" value="SLR1189 PROTEIN"/>
    <property type="match status" value="1"/>
</dbReference>
<reference evidence="5 6" key="1">
    <citation type="submission" date="2024-06" db="EMBL/GenBank/DDBJ databases">
        <title>Genome of Rhodovulum iodosum, a marine photoferrotroph.</title>
        <authorList>
            <person name="Bianchini G."/>
            <person name="Nikeleit V."/>
            <person name="Kappler A."/>
            <person name="Bryce C."/>
            <person name="Sanchez-Baracaldo P."/>
        </authorList>
    </citation>
    <scope>NUCLEOTIDE SEQUENCE [LARGE SCALE GENOMIC DNA]</scope>
    <source>
        <strain evidence="5 6">UT/N1</strain>
    </source>
</reference>
<keyword evidence="6" id="KW-1185">Reference proteome</keyword>
<feature type="binding site" evidence="3">
    <location>
        <position position="296"/>
    </location>
    <ligand>
        <name>Zn(2+)</name>
        <dbReference type="ChEBI" id="CHEBI:29105"/>
    </ligand>
</feature>
<dbReference type="RefSeq" id="WP_125408456.1">
    <property type="nucleotide sequence ID" value="NZ_JBEHHI010000001.1"/>
</dbReference>
<dbReference type="Pfam" id="PF02574">
    <property type="entry name" value="S-methyl_trans"/>
    <property type="match status" value="1"/>
</dbReference>